<dbReference type="InterPro" id="IPR022826">
    <property type="entry name" value="KDO_kinase"/>
</dbReference>
<dbReference type="GO" id="GO:0016301">
    <property type="term" value="F:kinase activity"/>
    <property type="evidence" value="ECO:0007669"/>
    <property type="project" value="UniProtKB-KW"/>
</dbReference>
<reference evidence="16 17" key="1">
    <citation type="submission" date="2014-09" db="EMBL/GenBank/DDBJ databases">
        <title>Genome sequences of Lysobacter dokdonensis DS-58.</title>
        <authorList>
            <person name="Kim J.F."/>
            <person name="Kwak M.-J."/>
        </authorList>
    </citation>
    <scope>NUCLEOTIDE SEQUENCE [LARGE SCALE GENOMIC DNA]</scope>
    <source>
        <strain evidence="16 17">DS-58</strain>
    </source>
</reference>
<keyword evidence="5 15" id="KW-1003">Cell membrane</keyword>
<dbReference type="RefSeq" id="WP_036169092.1">
    <property type="nucleotide sequence ID" value="NZ_JRKJ01000011.1"/>
</dbReference>
<dbReference type="STRING" id="1300345.LF41_212"/>
<dbReference type="GO" id="GO:0016773">
    <property type="term" value="F:phosphotransferase activity, alcohol group as acceptor"/>
    <property type="evidence" value="ECO:0007669"/>
    <property type="project" value="UniProtKB-UniRule"/>
</dbReference>
<evidence type="ECO:0000256" key="8">
    <source>
        <dbReference type="ARBA" id="ARBA00022741"/>
    </source>
</evidence>
<comment type="catalytic activity">
    <reaction evidence="14 15">
        <text>an alpha-Kdo-(2-&gt;6)-lipid IVA + ATP = a 4-O-phospho-alpha-Kdo-(2-&gt;6)-lipid IVA + ADP + H(+)</text>
        <dbReference type="Rhea" id="RHEA:74271"/>
        <dbReference type="ChEBI" id="CHEBI:15378"/>
        <dbReference type="ChEBI" id="CHEBI:30616"/>
        <dbReference type="ChEBI" id="CHEBI:176428"/>
        <dbReference type="ChEBI" id="CHEBI:193140"/>
        <dbReference type="ChEBI" id="CHEBI:456216"/>
        <dbReference type="EC" id="2.7.1.166"/>
    </reaction>
</comment>
<evidence type="ECO:0000256" key="10">
    <source>
        <dbReference type="ARBA" id="ARBA00022840"/>
    </source>
</evidence>
<keyword evidence="9 15" id="KW-0418">Kinase</keyword>
<evidence type="ECO:0000256" key="13">
    <source>
        <dbReference type="ARBA" id="ARBA00029511"/>
    </source>
</evidence>
<dbReference type="HAMAP" id="MF_00521">
    <property type="entry name" value="KDO_kinase"/>
    <property type="match status" value="1"/>
</dbReference>
<dbReference type="NCBIfam" id="NF002475">
    <property type="entry name" value="PRK01723.1"/>
    <property type="match status" value="1"/>
</dbReference>
<evidence type="ECO:0000256" key="12">
    <source>
        <dbReference type="ARBA" id="ARBA00023136"/>
    </source>
</evidence>
<dbReference type="Pfam" id="PF06293">
    <property type="entry name" value="Kdo"/>
    <property type="match status" value="1"/>
</dbReference>
<dbReference type="eggNOG" id="COG3642">
    <property type="taxonomic scope" value="Bacteria"/>
</dbReference>
<evidence type="ECO:0000256" key="11">
    <source>
        <dbReference type="ARBA" id="ARBA00022985"/>
    </source>
</evidence>
<name>A0A0A2WFJ4_9GAMM</name>
<dbReference type="GO" id="GO:0005886">
    <property type="term" value="C:plasma membrane"/>
    <property type="evidence" value="ECO:0007669"/>
    <property type="project" value="UniProtKB-SubCell"/>
</dbReference>
<dbReference type="Gene3D" id="1.10.510.10">
    <property type="entry name" value="Transferase(Phosphotransferase) domain 1"/>
    <property type="match status" value="1"/>
</dbReference>
<evidence type="ECO:0000256" key="2">
    <source>
        <dbReference type="ARBA" id="ARBA00004713"/>
    </source>
</evidence>
<dbReference type="GO" id="GO:0009244">
    <property type="term" value="P:lipopolysaccharide core region biosynthetic process"/>
    <property type="evidence" value="ECO:0007669"/>
    <property type="project" value="UniProtKB-UniRule"/>
</dbReference>
<proteinExistence type="inferred from homology"/>
<keyword evidence="12 15" id="KW-0472">Membrane</keyword>
<dbReference type="SUPFAM" id="SSF56112">
    <property type="entry name" value="Protein kinase-like (PK-like)"/>
    <property type="match status" value="1"/>
</dbReference>
<comment type="function">
    <text evidence="15">Catalyzes the ATP-dependent phosphorylation of the 3-deoxy-D-manno-octulosonic acid (Kdo) residue in Kdo-lipid IV(A) at the 4-OH position.</text>
</comment>
<gene>
    <name evidence="15" type="primary">kdkA</name>
    <name evidence="16" type="ORF">LF41_212</name>
</gene>
<dbReference type="InterPro" id="IPR011009">
    <property type="entry name" value="Kinase-like_dom_sf"/>
</dbReference>
<sequence>MAAFDANESLTPFREGLGYGAILFDRTQLRQAGADPAVPEWFDPQHWGSHAHPVSSGGRGAAWFVDGPFGGAVLRHYLRGGLVARISRDRHLWRGNDRVRSFAEFRLLKALRAKKLPVPAPIAAYYVRKGHRYRAAILLERIEHVHSLGHRANTPGDSAPWEAAGRLIARFHRAGLDHADLNAHNLLFDDAGNGWMIDLDRSVLRIPATKWREKNLARLKRSLLKLRGERDTADVERDFSRLRAAYEAQWNKGY</sequence>
<dbReference type="GO" id="GO:0005524">
    <property type="term" value="F:ATP binding"/>
    <property type="evidence" value="ECO:0007669"/>
    <property type="project" value="UniProtKB-UniRule"/>
</dbReference>
<feature type="active site" evidence="15">
    <location>
        <position position="180"/>
    </location>
</feature>
<keyword evidence="8 15" id="KW-0547">Nucleotide-binding</keyword>
<dbReference type="Proteomes" id="UP000030518">
    <property type="component" value="Unassembled WGS sequence"/>
</dbReference>
<evidence type="ECO:0000256" key="14">
    <source>
        <dbReference type="ARBA" id="ARBA00034417"/>
    </source>
</evidence>
<evidence type="ECO:0000256" key="4">
    <source>
        <dbReference type="ARBA" id="ARBA00011988"/>
    </source>
</evidence>
<keyword evidence="6 15" id="KW-0997">Cell inner membrane</keyword>
<dbReference type="PATRIC" id="fig|1300345.3.peg.1889"/>
<accession>A0A0A2WFJ4</accession>
<evidence type="ECO:0000256" key="5">
    <source>
        <dbReference type="ARBA" id="ARBA00022475"/>
    </source>
</evidence>
<dbReference type="EC" id="2.7.1.166" evidence="4 15"/>
<dbReference type="EMBL" id="JRKJ01000011">
    <property type="protein sequence ID" value="KGQ18971.1"/>
    <property type="molecule type" value="Genomic_DNA"/>
</dbReference>
<keyword evidence="10 15" id="KW-0067">ATP-binding</keyword>
<evidence type="ECO:0000256" key="7">
    <source>
        <dbReference type="ARBA" id="ARBA00022679"/>
    </source>
</evidence>
<comment type="similarity">
    <text evidence="3 15">Belongs to the protein kinase superfamily. KdkA/RfaP family.</text>
</comment>
<evidence type="ECO:0000256" key="3">
    <source>
        <dbReference type="ARBA" id="ARBA00010327"/>
    </source>
</evidence>
<evidence type="ECO:0000256" key="6">
    <source>
        <dbReference type="ARBA" id="ARBA00022519"/>
    </source>
</evidence>
<comment type="subcellular location">
    <subcellularLocation>
        <location evidence="1 15">Cell inner membrane</location>
        <topology evidence="1 15">Peripheral membrane protein</topology>
        <orientation evidence="1 15">Cytoplasmic side</orientation>
    </subcellularLocation>
</comment>
<keyword evidence="11 15" id="KW-0448">Lipopolysaccharide biosynthesis</keyword>
<dbReference type="AlphaFoldDB" id="A0A0A2WFJ4"/>
<evidence type="ECO:0000256" key="9">
    <source>
        <dbReference type="ARBA" id="ARBA00022777"/>
    </source>
</evidence>
<evidence type="ECO:0000256" key="1">
    <source>
        <dbReference type="ARBA" id="ARBA00004515"/>
    </source>
</evidence>
<keyword evidence="7 15" id="KW-0808">Transferase</keyword>
<evidence type="ECO:0000313" key="17">
    <source>
        <dbReference type="Proteomes" id="UP000030518"/>
    </source>
</evidence>
<protein>
    <recommendedName>
        <fullName evidence="13 15">3-deoxy-D-manno-octulosonic acid kinase</fullName>
        <shortName evidence="15">Kdo kinase</shortName>
        <ecNumber evidence="4 15">2.7.1.166</ecNumber>
    </recommendedName>
</protein>
<dbReference type="OrthoDB" id="6854449at2"/>
<evidence type="ECO:0000256" key="15">
    <source>
        <dbReference type="HAMAP-Rule" id="MF_00521"/>
    </source>
</evidence>
<comment type="caution">
    <text evidence="16">The sequence shown here is derived from an EMBL/GenBank/DDBJ whole genome shotgun (WGS) entry which is preliminary data.</text>
</comment>
<evidence type="ECO:0000313" key="16">
    <source>
        <dbReference type="EMBL" id="KGQ18971.1"/>
    </source>
</evidence>
<organism evidence="16 17">
    <name type="scientific">Lysobacter dokdonensis DS-58</name>
    <dbReference type="NCBI Taxonomy" id="1300345"/>
    <lineage>
        <taxon>Bacteria</taxon>
        <taxon>Pseudomonadati</taxon>
        <taxon>Pseudomonadota</taxon>
        <taxon>Gammaproteobacteria</taxon>
        <taxon>Lysobacterales</taxon>
        <taxon>Lysobacteraceae</taxon>
        <taxon>Noviluteimonas</taxon>
    </lineage>
</organism>
<comment type="pathway">
    <text evidence="2 15">Bacterial outer membrane biogenesis; LPS core biosynthesis.</text>
</comment>
<keyword evidence="17" id="KW-1185">Reference proteome</keyword>
<dbReference type="UniPathway" id="UPA00958"/>